<dbReference type="OrthoDB" id="5381067at2"/>
<keyword evidence="2" id="KW-0378">Hydrolase</keyword>
<keyword evidence="3" id="KW-1185">Reference proteome</keyword>
<dbReference type="EMBL" id="VIFM01000073">
    <property type="protein sequence ID" value="TQF14265.1"/>
    <property type="molecule type" value="Genomic_DNA"/>
</dbReference>
<evidence type="ECO:0000256" key="1">
    <source>
        <dbReference type="SAM" id="SignalP"/>
    </source>
</evidence>
<evidence type="ECO:0000313" key="3">
    <source>
        <dbReference type="Proteomes" id="UP000315369"/>
    </source>
</evidence>
<name>A0A540WZ41_9BACT</name>
<reference evidence="2 3" key="1">
    <citation type="submission" date="2019-06" db="EMBL/GenBank/DDBJ databases">
        <authorList>
            <person name="Livingstone P."/>
            <person name="Whitworth D."/>
        </authorList>
    </citation>
    <scope>NUCLEOTIDE SEQUENCE [LARGE SCALE GENOMIC DNA]</scope>
    <source>
        <strain evidence="2 3">AM401</strain>
    </source>
</reference>
<gene>
    <name evidence="2" type="ORF">FJV41_19635</name>
</gene>
<comment type="caution">
    <text evidence="2">The sequence shown here is derived from an EMBL/GenBank/DDBJ whole genome shotgun (WGS) entry which is preliminary data.</text>
</comment>
<dbReference type="AlphaFoldDB" id="A0A540WZ41"/>
<dbReference type="GO" id="GO:0004180">
    <property type="term" value="F:carboxypeptidase activity"/>
    <property type="evidence" value="ECO:0007669"/>
    <property type="project" value="UniProtKB-KW"/>
</dbReference>
<organism evidence="2 3">
    <name type="scientific">Myxococcus llanfairpwllgwyngyllgogerychwyrndrobwllllantysiliogogogochensis</name>
    <dbReference type="NCBI Taxonomy" id="2590453"/>
    <lineage>
        <taxon>Bacteria</taxon>
        <taxon>Pseudomonadati</taxon>
        <taxon>Myxococcota</taxon>
        <taxon>Myxococcia</taxon>
        <taxon>Myxococcales</taxon>
        <taxon>Cystobacterineae</taxon>
        <taxon>Myxococcaceae</taxon>
        <taxon>Myxococcus</taxon>
    </lineage>
</organism>
<dbReference type="RefSeq" id="WP_141644039.1">
    <property type="nucleotide sequence ID" value="NZ_VIFM01000073.1"/>
</dbReference>
<accession>A0A540WZ41</accession>
<proteinExistence type="predicted"/>
<keyword evidence="2" id="KW-0121">Carboxypeptidase</keyword>
<protein>
    <submittedName>
        <fullName evidence="2">Carboxypeptidase regulatory-like domain-containing protein</fullName>
    </submittedName>
</protein>
<keyword evidence="2" id="KW-0645">Protease</keyword>
<feature type="chain" id="PRO_5022167669" evidence="1">
    <location>
        <begin position="23"/>
        <end position="287"/>
    </location>
</feature>
<keyword evidence="1" id="KW-0732">Signal</keyword>
<feature type="signal peptide" evidence="1">
    <location>
        <begin position="1"/>
        <end position="22"/>
    </location>
</feature>
<sequence>MKRPILLASCVLLGLVSSGCGSGGPAPDPGFQTEDAESVDLDNLRIRVSGQAQVLPEAARLLTSLGQPVPSLGGMPVAIEEPLRVAVNDLNATFGTGAIAEDGAFAVAEVPVREVHQGLAVGLNGPGFVRTVTVVYDSVFTGARPRTDVIEASAWALPEQFHDALCTAMGEPLLRGHTEDRARTLRDAGFALGRVVDENGQPRAGVRVVPDRSELTERIYYPTSDLNGVNQAGTSAEGLFLYVHTAGDAETFRLGVEGVDTYVARNVAVAPGWGLVLTLYPGLHPPP</sequence>
<dbReference type="Proteomes" id="UP000315369">
    <property type="component" value="Unassembled WGS sequence"/>
</dbReference>
<dbReference type="PROSITE" id="PS51257">
    <property type="entry name" value="PROKAR_LIPOPROTEIN"/>
    <property type="match status" value="1"/>
</dbReference>
<evidence type="ECO:0000313" key="2">
    <source>
        <dbReference type="EMBL" id="TQF14265.1"/>
    </source>
</evidence>